<proteinExistence type="predicted"/>
<evidence type="ECO:0000256" key="1">
    <source>
        <dbReference type="SAM" id="Coils"/>
    </source>
</evidence>
<protein>
    <submittedName>
        <fullName evidence="3">Uncharacterized protein</fullName>
    </submittedName>
</protein>
<comment type="caution">
    <text evidence="3">The sequence shown here is derived from an EMBL/GenBank/DDBJ whole genome shotgun (WGS) entry which is preliminary data.</text>
</comment>
<organism evidence="3 4">
    <name type="scientific">Owenia fusiformis</name>
    <name type="common">Polychaete worm</name>
    <dbReference type="NCBI Taxonomy" id="6347"/>
    <lineage>
        <taxon>Eukaryota</taxon>
        <taxon>Metazoa</taxon>
        <taxon>Spiralia</taxon>
        <taxon>Lophotrochozoa</taxon>
        <taxon>Annelida</taxon>
        <taxon>Polychaeta</taxon>
        <taxon>Sedentaria</taxon>
        <taxon>Canalipalpata</taxon>
        <taxon>Sabellida</taxon>
        <taxon>Oweniida</taxon>
        <taxon>Oweniidae</taxon>
        <taxon>Owenia</taxon>
    </lineage>
</organism>
<keyword evidence="4" id="KW-1185">Reference proteome</keyword>
<evidence type="ECO:0000313" key="4">
    <source>
        <dbReference type="Proteomes" id="UP000749559"/>
    </source>
</evidence>
<dbReference type="PANTHER" id="PTHR24024:SF18">
    <property type="entry name" value="SHORT-CHAIN COLLAGEN C4-LIKE"/>
    <property type="match status" value="1"/>
</dbReference>
<accession>A0A8J1Y122</accession>
<feature type="compositionally biased region" description="Basic and acidic residues" evidence="2">
    <location>
        <begin position="130"/>
        <end position="146"/>
    </location>
</feature>
<feature type="coiled-coil region" evidence="1">
    <location>
        <begin position="35"/>
        <end position="62"/>
    </location>
</feature>
<dbReference type="PANTHER" id="PTHR24024">
    <property type="entry name" value="PULMONARY SURFACTANT-ASSOCIATED PROTEIN A"/>
    <property type="match status" value="1"/>
</dbReference>
<reference evidence="3" key="1">
    <citation type="submission" date="2022-03" db="EMBL/GenBank/DDBJ databases">
        <authorList>
            <person name="Martin C."/>
        </authorList>
    </citation>
    <scope>NUCLEOTIDE SEQUENCE</scope>
</reference>
<sequence length="377" mass="41130">MENEEKKCLVSIAIVFTIGLAIASLTCTITFHYELQQGIKELNGARDEINELRSRMDSLELQQLIYDNIYDGDKTDVKQDESVLQLKRRKRQITPASNAGYCRDGRDGLIGPGGPPGPPGRDGLPGRDGIAGRDGKDGSNGHGLSEEHVTKLMDTFRQDESRNVSTGIQGSPGPPGPRGPPGIGGPAGGAVYVRWGRTTCPVNREKLYSGIMGLSHYTHTGSGSNYLCLPEVPEWGKTTDGEQSGAYIYGVEYEIQVNSPFKTDNYPDPSKPSTWLHDHDAVCAVCRVPDRSSGVMIPAQKSCPDTWTREYNGYLMSQHHTQQKSEFICVDEAPEADISGYENKDGGLLYLVEAHCGALPCPNYHQGYELTCAVCSK</sequence>
<dbReference type="AlphaFoldDB" id="A0A8J1Y122"/>
<gene>
    <name evidence="3" type="ORF">OFUS_LOCUS952</name>
</gene>
<name>A0A8J1Y122_OWEFU</name>
<feature type="region of interest" description="Disordered" evidence="2">
    <location>
        <begin position="95"/>
        <end position="146"/>
    </location>
</feature>
<dbReference type="GO" id="GO:0005615">
    <property type="term" value="C:extracellular space"/>
    <property type="evidence" value="ECO:0007669"/>
    <property type="project" value="TreeGrafter"/>
</dbReference>
<evidence type="ECO:0000256" key="2">
    <source>
        <dbReference type="SAM" id="MobiDB-lite"/>
    </source>
</evidence>
<evidence type="ECO:0000313" key="3">
    <source>
        <dbReference type="EMBL" id="CAH1773339.1"/>
    </source>
</evidence>
<dbReference type="OrthoDB" id="6086925at2759"/>
<dbReference type="InterPro" id="IPR051077">
    <property type="entry name" value="Ca-dependent_lectin"/>
</dbReference>
<feature type="region of interest" description="Disordered" evidence="2">
    <location>
        <begin position="161"/>
        <end position="185"/>
    </location>
</feature>
<dbReference type="Proteomes" id="UP000749559">
    <property type="component" value="Unassembled WGS sequence"/>
</dbReference>
<keyword evidence="1" id="KW-0175">Coiled coil</keyword>
<dbReference type="EMBL" id="CAIIXF020000001">
    <property type="protein sequence ID" value="CAH1773339.1"/>
    <property type="molecule type" value="Genomic_DNA"/>
</dbReference>